<dbReference type="InterPro" id="IPR051396">
    <property type="entry name" value="Bact_Antivir_Def_Nuclease"/>
</dbReference>
<protein>
    <submittedName>
        <fullName evidence="3">AAA family ATPase</fullName>
    </submittedName>
</protein>
<dbReference type="RefSeq" id="WP_154312454.1">
    <property type="nucleotide sequence ID" value="NZ_WKKW01000001.1"/>
</dbReference>
<evidence type="ECO:0000259" key="1">
    <source>
        <dbReference type="Pfam" id="PF13175"/>
    </source>
</evidence>
<dbReference type="OrthoDB" id="3237462at2"/>
<accession>A0A6N7TSN1</accession>
<sequence>MRIKQVRIKNFRTLQDVTINVEHDVTTFIGPNGSGKSTFLYALDWFFNAPSSNCLCSDDCFAANVQEPIEVGVTFSELDERDHKVLGKYAPDGASQCTIWKRRSIEGREYLSGNTKRYRPFESVRSAASAADTRKAYEEIRKSCPEFESELSSVNSAAAAKEALVAWESEHIDELEDMETTIETNFFGFNGTGKMSDLFNFVFVGADLRAAEETEDNKSTTIGKILERSIDRTAVDEQIQAIIAKAEKEEEEIYNEGVGEQLQRLSTKLTEKVSSFSYGKEVTVENNRGEIKPTKTTFGIRIDDCSMQTNVVHQGHGFQRTLLISALSVLAESKQVDTQSTICLAIEEPELYQCPIQARLFAKIIRELASDEKRRIQVIYVTHSPTFIEAGHFSQIRRFSRDSRGNVTVAASNLGRIKQRIAGVLDPEKVQRQLDAKITGDLAEALFDNKVLLVEGTTEVAVLSGIADRENGTGALESRSIGIISSRGKMKLPIDYSILTELGIETFAMVDSDAGFMNRLDKNLSDEEKKKHKTEHINSNHLIERFFGLNEEDFPSGLFDGNKIAFVPDTLESFLAKEWPDWQRETASWEAANGIKLIKNQESYREVTSKISSEPPQLFRQVLDMLLKQ</sequence>
<feature type="domain" description="Endonuclease GajA/Old nuclease/RecF-like AAA" evidence="1">
    <location>
        <begin position="1"/>
        <end position="388"/>
    </location>
</feature>
<dbReference type="InterPro" id="IPR041685">
    <property type="entry name" value="AAA_GajA/Old/RecF-like"/>
</dbReference>
<evidence type="ECO:0000313" key="3">
    <source>
        <dbReference type="EMBL" id="MSD90146.1"/>
    </source>
</evidence>
<dbReference type="EMBL" id="WKKW01000001">
    <property type="protein sequence ID" value="MSD90146.1"/>
    <property type="molecule type" value="Genomic_DNA"/>
</dbReference>
<name>A0A6N7TSN1_9BIFI</name>
<dbReference type="InterPro" id="IPR027417">
    <property type="entry name" value="P-loop_NTPase"/>
</dbReference>
<reference evidence="3 4" key="1">
    <citation type="submission" date="2019-11" db="EMBL/GenBank/DDBJ databases">
        <title>Draft Genome Sequence of Plant Growth-Promoting Rhizosphere-Associated Bacteria.</title>
        <authorList>
            <person name="Vasilyev I.Y."/>
            <person name="Radchenko V."/>
            <person name="Ilnitskaya E.V."/>
        </authorList>
    </citation>
    <scope>NUCLEOTIDE SEQUENCE [LARGE SCALE GENOMIC DNA]</scope>
    <source>
        <strain evidence="3 4">VRA_9sq_n</strain>
    </source>
</reference>
<proteinExistence type="predicted"/>
<dbReference type="PANTHER" id="PTHR43581">
    <property type="entry name" value="ATP/GTP PHOSPHATASE"/>
    <property type="match status" value="1"/>
</dbReference>
<dbReference type="Pfam" id="PF20469">
    <property type="entry name" value="OLD-like_TOPRIM"/>
    <property type="match status" value="1"/>
</dbReference>
<dbReference type="InterPro" id="IPR034139">
    <property type="entry name" value="TOPRIM_OLD"/>
</dbReference>
<evidence type="ECO:0000259" key="2">
    <source>
        <dbReference type="Pfam" id="PF20469"/>
    </source>
</evidence>
<comment type="caution">
    <text evidence="3">The sequence shown here is derived from an EMBL/GenBank/DDBJ whole genome shotgun (WGS) entry which is preliminary data.</text>
</comment>
<feature type="domain" description="OLD protein-like TOPRIM" evidence="2">
    <location>
        <begin position="446"/>
        <end position="513"/>
    </location>
</feature>
<gene>
    <name evidence="3" type="ORF">GKC41_00455</name>
</gene>
<dbReference type="PANTHER" id="PTHR43581:SF4">
    <property type="entry name" value="ATP_GTP PHOSPHATASE"/>
    <property type="match status" value="1"/>
</dbReference>
<dbReference type="Proteomes" id="UP000436357">
    <property type="component" value="Unassembled WGS sequence"/>
</dbReference>
<dbReference type="AlphaFoldDB" id="A0A6N7TSN1"/>
<evidence type="ECO:0000313" key="4">
    <source>
        <dbReference type="Proteomes" id="UP000436357"/>
    </source>
</evidence>
<dbReference type="SUPFAM" id="SSF52540">
    <property type="entry name" value="P-loop containing nucleoside triphosphate hydrolases"/>
    <property type="match status" value="1"/>
</dbReference>
<organism evidence="3 4">
    <name type="scientific">Bifidobacterium asteroides</name>
    <dbReference type="NCBI Taxonomy" id="1684"/>
    <lineage>
        <taxon>Bacteria</taxon>
        <taxon>Bacillati</taxon>
        <taxon>Actinomycetota</taxon>
        <taxon>Actinomycetes</taxon>
        <taxon>Bifidobacteriales</taxon>
        <taxon>Bifidobacteriaceae</taxon>
        <taxon>Bifidobacterium</taxon>
    </lineage>
</organism>
<dbReference type="Pfam" id="PF13175">
    <property type="entry name" value="AAA_15"/>
    <property type="match status" value="1"/>
</dbReference>
<dbReference type="Gene3D" id="3.40.50.300">
    <property type="entry name" value="P-loop containing nucleotide triphosphate hydrolases"/>
    <property type="match status" value="1"/>
</dbReference>